<reference evidence="2" key="2">
    <citation type="submission" date="2017-10" db="EMBL/GenBank/DDBJ databases">
        <title>Ladona fulva Genome sequencing and assembly.</title>
        <authorList>
            <person name="Murali S."/>
            <person name="Richards S."/>
            <person name="Bandaranaike D."/>
            <person name="Bellair M."/>
            <person name="Blankenburg K."/>
            <person name="Chao H."/>
            <person name="Dinh H."/>
            <person name="Doddapaneni H."/>
            <person name="Dugan-Rocha S."/>
            <person name="Elkadiri S."/>
            <person name="Gnanaolivu R."/>
            <person name="Hernandez B."/>
            <person name="Skinner E."/>
            <person name="Javaid M."/>
            <person name="Lee S."/>
            <person name="Li M."/>
            <person name="Ming W."/>
            <person name="Munidasa M."/>
            <person name="Muniz J."/>
            <person name="Nguyen L."/>
            <person name="Hughes D."/>
            <person name="Osuji N."/>
            <person name="Pu L.-L."/>
            <person name="Puazo M."/>
            <person name="Qu C."/>
            <person name="Quiroz J."/>
            <person name="Raj R."/>
            <person name="Weissenberger G."/>
            <person name="Xin Y."/>
            <person name="Zou X."/>
            <person name="Han Y."/>
            <person name="Worley K."/>
            <person name="Muzny D."/>
            <person name="Gibbs R."/>
        </authorList>
    </citation>
    <scope>NUCLEOTIDE SEQUENCE</scope>
    <source>
        <strain evidence="2">Sampled in the wild</strain>
    </source>
</reference>
<evidence type="ECO:0000256" key="1">
    <source>
        <dbReference type="SAM" id="MobiDB-lite"/>
    </source>
</evidence>
<dbReference type="Proteomes" id="UP000792457">
    <property type="component" value="Unassembled WGS sequence"/>
</dbReference>
<feature type="region of interest" description="Disordered" evidence="1">
    <location>
        <begin position="47"/>
        <end position="70"/>
    </location>
</feature>
<keyword evidence="3" id="KW-1185">Reference proteome</keyword>
<organism evidence="2 3">
    <name type="scientific">Ladona fulva</name>
    <name type="common">Scarce chaser dragonfly</name>
    <name type="synonym">Libellula fulva</name>
    <dbReference type="NCBI Taxonomy" id="123851"/>
    <lineage>
        <taxon>Eukaryota</taxon>
        <taxon>Metazoa</taxon>
        <taxon>Ecdysozoa</taxon>
        <taxon>Arthropoda</taxon>
        <taxon>Hexapoda</taxon>
        <taxon>Insecta</taxon>
        <taxon>Pterygota</taxon>
        <taxon>Palaeoptera</taxon>
        <taxon>Odonata</taxon>
        <taxon>Epiprocta</taxon>
        <taxon>Anisoptera</taxon>
        <taxon>Libelluloidea</taxon>
        <taxon>Libellulidae</taxon>
        <taxon>Ladona</taxon>
    </lineage>
</organism>
<gene>
    <name evidence="2" type="ORF">J437_LFUL011277</name>
</gene>
<sequence>MERGTLRALLVFSLVLILTGDYYWMIAKLVRAISGLDISSESPTFRKASLVKKEEETERRQGKHPPGVGISTLVQRYRKEQKEKENDDTIAAVDALHASLRAKLLDTMRNSCLPKLICELNATPNKEKLTDSERALLSLIRETSISTRAETPSKYHFAAHMGLLISGVEGTGCYNFFPSCPFPGLQVLNMMKKIRINGI</sequence>
<reference evidence="2" key="1">
    <citation type="submission" date="2013-04" db="EMBL/GenBank/DDBJ databases">
        <authorList>
            <person name="Qu J."/>
            <person name="Murali S.C."/>
            <person name="Bandaranaike D."/>
            <person name="Bellair M."/>
            <person name="Blankenburg K."/>
            <person name="Chao H."/>
            <person name="Dinh H."/>
            <person name="Doddapaneni H."/>
            <person name="Downs B."/>
            <person name="Dugan-Rocha S."/>
            <person name="Elkadiri S."/>
            <person name="Gnanaolivu R.D."/>
            <person name="Hernandez B."/>
            <person name="Javaid M."/>
            <person name="Jayaseelan J.C."/>
            <person name="Lee S."/>
            <person name="Li M."/>
            <person name="Ming W."/>
            <person name="Munidasa M."/>
            <person name="Muniz J."/>
            <person name="Nguyen L."/>
            <person name="Ongeri F."/>
            <person name="Osuji N."/>
            <person name="Pu L.-L."/>
            <person name="Puazo M."/>
            <person name="Qu C."/>
            <person name="Quiroz J."/>
            <person name="Raj R."/>
            <person name="Weissenberger G."/>
            <person name="Xin Y."/>
            <person name="Zou X."/>
            <person name="Han Y."/>
            <person name="Richards S."/>
            <person name="Worley K."/>
            <person name="Muzny D."/>
            <person name="Gibbs R."/>
        </authorList>
    </citation>
    <scope>NUCLEOTIDE SEQUENCE</scope>
    <source>
        <strain evidence="2">Sampled in the wild</strain>
    </source>
</reference>
<name>A0A8K0KL27_LADFU</name>
<feature type="compositionally biased region" description="Basic and acidic residues" evidence="1">
    <location>
        <begin position="51"/>
        <end position="60"/>
    </location>
</feature>
<comment type="caution">
    <text evidence="2">The sequence shown here is derived from an EMBL/GenBank/DDBJ whole genome shotgun (WGS) entry which is preliminary data.</text>
</comment>
<dbReference type="AlphaFoldDB" id="A0A8K0KL27"/>
<proteinExistence type="predicted"/>
<evidence type="ECO:0000313" key="3">
    <source>
        <dbReference type="Proteomes" id="UP000792457"/>
    </source>
</evidence>
<protein>
    <submittedName>
        <fullName evidence="2">Uncharacterized protein</fullName>
    </submittedName>
</protein>
<dbReference type="EMBL" id="KZ309141">
    <property type="protein sequence ID" value="KAG8237249.1"/>
    <property type="molecule type" value="Genomic_DNA"/>
</dbReference>
<dbReference type="OrthoDB" id="6371365at2759"/>
<evidence type="ECO:0000313" key="2">
    <source>
        <dbReference type="EMBL" id="KAG8237249.1"/>
    </source>
</evidence>
<accession>A0A8K0KL27</accession>